<feature type="transmembrane region" description="Helical" evidence="1">
    <location>
        <begin position="42"/>
        <end position="63"/>
    </location>
</feature>
<name>A0A9X4LIP7_9BURK</name>
<keyword evidence="3" id="KW-1185">Reference proteome</keyword>
<evidence type="ECO:0000313" key="2">
    <source>
        <dbReference type="EMBL" id="MDG0864247.1"/>
    </source>
</evidence>
<dbReference type="AlphaFoldDB" id="A0A9X4LIP7"/>
<dbReference type="Proteomes" id="UP001152766">
    <property type="component" value="Unassembled WGS sequence"/>
</dbReference>
<keyword evidence="1" id="KW-1133">Transmembrane helix</keyword>
<dbReference type="EMBL" id="SGUG01000029">
    <property type="protein sequence ID" value="MDG0864247.1"/>
    <property type="molecule type" value="Genomic_DNA"/>
</dbReference>
<feature type="transmembrane region" description="Helical" evidence="1">
    <location>
        <begin position="191"/>
        <end position="213"/>
    </location>
</feature>
<reference evidence="2" key="1">
    <citation type="submission" date="2019-02" db="EMBL/GenBank/DDBJ databases">
        <title>Draft genome of the type strain Pelomonas aquatica CCUG 52575T.</title>
        <authorList>
            <person name="Gomila M."/>
            <person name="Lalucat J."/>
        </authorList>
    </citation>
    <scope>NUCLEOTIDE SEQUENCE</scope>
    <source>
        <strain evidence="2">CCUG 52575</strain>
    </source>
</reference>
<dbReference type="RefSeq" id="WP_268153826.1">
    <property type="nucleotide sequence ID" value="NZ_JAPPUW010000028.1"/>
</dbReference>
<feature type="transmembrane region" description="Helical" evidence="1">
    <location>
        <begin position="108"/>
        <end position="133"/>
    </location>
</feature>
<proteinExistence type="predicted"/>
<evidence type="ECO:0000256" key="1">
    <source>
        <dbReference type="SAM" id="Phobius"/>
    </source>
</evidence>
<dbReference type="InterPro" id="IPR009781">
    <property type="entry name" value="DUF1345"/>
</dbReference>
<comment type="caution">
    <text evidence="2">The sequence shown here is derived from an EMBL/GenBank/DDBJ whole genome shotgun (WGS) entry which is preliminary data.</text>
</comment>
<dbReference type="Pfam" id="PF07077">
    <property type="entry name" value="DUF1345"/>
    <property type="match status" value="1"/>
</dbReference>
<feature type="transmembrane region" description="Helical" evidence="1">
    <location>
        <begin position="75"/>
        <end position="96"/>
    </location>
</feature>
<sequence>MNLWTQLRLRPRLLAAILTGSLLAALWPGVLAWQTRALIGWNLTVWIYLPLIVWMMLTGDAVHHVQQRARRLAEGVPVVLLLAVLGALASLAAITLELQAAKQSHQPGYLLLVLATVCGSWLLLPVEFALAYASLYHRPGQTAPGLLFPGDDGPPDYGDFLYFSITLAATAQTSDVGISARPMRRLVLVQTLLAFAFNTGVLALAINILAGLLS</sequence>
<gene>
    <name evidence="2" type="ORF">EXJ73_17435</name>
</gene>
<protein>
    <submittedName>
        <fullName evidence="2">DUF1345 domain-containing protein</fullName>
    </submittedName>
</protein>
<keyword evidence="1" id="KW-0472">Membrane</keyword>
<keyword evidence="1" id="KW-0812">Transmembrane</keyword>
<evidence type="ECO:0000313" key="3">
    <source>
        <dbReference type="Proteomes" id="UP001152766"/>
    </source>
</evidence>
<organism evidence="2 3">
    <name type="scientific">Pelomonas aquatica</name>
    <dbReference type="NCBI Taxonomy" id="431058"/>
    <lineage>
        <taxon>Bacteria</taxon>
        <taxon>Pseudomonadati</taxon>
        <taxon>Pseudomonadota</taxon>
        <taxon>Betaproteobacteria</taxon>
        <taxon>Burkholderiales</taxon>
        <taxon>Sphaerotilaceae</taxon>
        <taxon>Roseateles</taxon>
    </lineage>
</organism>
<accession>A0A9X4LIP7</accession>